<accession>A0A1I4GEB0</accession>
<evidence type="ECO:0000259" key="10">
    <source>
        <dbReference type="Pfam" id="PF00483"/>
    </source>
</evidence>
<dbReference type="Pfam" id="PF00483">
    <property type="entry name" value="NTP_transferase"/>
    <property type="match status" value="1"/>
</dbReference>
<keyword evidence="12" id="KW-1185">Reference proteome</keyword>
<comment type="catalytic activity">
    <reaction evidence="9">
        <text>alpha-D-glucose 1-phosphate + UTP + H(+) = UDP-alpha-D-glucose + diphosphate</text>
        <dbReference type="Rhea" id="RHEA:19889"/>
        <dbReference type="ChEBI" id="CHEBI:15378"/>
        <dbReference type="ChEBI" id="CHEBI:33019"/>
        <dbReference type="ChEBI" id="CHEBI:46398"/>
        <dbReference type="ChEBI" id="CHEBI:58601"/>
        <dbReference type="ChEBI" id="CHEBI:58885"/>
        <dbReference type="EC" id="2.7.7.9"/>
    </reaction>
</comment>
<sequence length="280" mass="29435">MPILDTVVFPVAGRGTRLLPLTKSVPKELLPVYDKPILQFAVEEAIKAGAKRLVFVTHASKPAIGDYLQPDSALKDVLESDGKVELARALDEITLGSGVEVIFVEQDEPLGLGHAVLMAADHVRGDAFGVILPDDVILGQPCLPEMAQAYTGGHMIAAMDVDRADVKKYGIFRPTADASIGKIVQASELVEKPSPEVAPSQLAAVGRYILDSRIFDALRNLEPGAGGEYQLTDAIAADAPAFGLAGFRFSGARHDCGSHAGLLGAANARATELTCAVAAE</sequence>
<dbReference type="SUPFAM" id="SSF53448">
    <property type="entry name" value="Nucleotide-diphospho-sugar transferases"/>
    <property type="match status" value="1"/>
</dbReference>
<dbReference type="GO" id="GO:0006011">
    <property type="term" value="P:UDP-alpha-D-glucose metabolic process"/>
    <property type="evidence" value="ECO:0007669"/>
    <property type="project" value="InterPro"/>
</dbReference>
<evidence type="ECO:0000256" key="3">
    <source>
        <dbReference type="ARBA" id="ARBA00019048"/>
    </source>
</evidence>
<dbReference type="InterPro" id="IPR029044">
    <property type="entry name" value="Nucleotide-diphossugar_trans"/>
</dbReference>
<keyword evidence="5 11" id="KW-0548">Nucleotidyltransferase</keyword>
<evidence type="ECO:0000256" key="2">
    <source>
        <dbReference type="ARBA" id="ARBA00012415"/>
    </source>
</evidence>
<protein>
    <recommendedName>
        <fullName evidence="3">UTP--glucose-1-phosphate uridylyltransferase</fullName>
        <ecNumber evidence="2">2.7.7.9</ecNumber>
    </recommendedName>
    <alternativeName>
        <fullName evidence="6">Alpha-D-glucosyl-1-phosphate uridylyltransferase</fullName>
    </alternativeName>
    <alternativeName>
        <fullName evidence="7">UDP-glucose pyrophosphorylase</fullName>
    </alternativeName>
    <alternativeName>
        <fullName evidence="8">Uridine diphosphoglucose pyrophosphorylase</fullName>
    </alternativeName>
</protein>
<keyword evidence="4 11" id="KW-0808">Transferase</keyword>
<evidence type="ECO:0000256" key="4">
    <source>
        <dbReference type="ARBA" id="ARBA00022679"/>
    </source>
</evidence>
<evidence type="ECO:0000256" key="9">
    <source>
        <dbReference type="ARBA" id="ARBA00048128"/>
    </source>
</evidence>
<gene>
    <name evidence="11" type="ORF">SAMN04488004_11267</name>
</gene>
<dbReference type="STRING" id="195913.SAMN04488004_11267"/>
<dbReference type="AlphaFoldDB" id="A0A1I4GEB0"/>
<comment type="similarity">
    <text evidence="1">Belongs to the UDPGP type 2 family.</text>
</comment>
<dbReference type="PANTHER" id="PTHR43197">
    <property type="entry name" value="UTP--GLUCOSE-1-PHOSPHATE URIDYLYLTRANSFERASE"/>
    <property type="match status" value="1"/>
</dbReference>
<dbReference type="EC" id="2.7.7.9" evidence="2"/>
<dbReference type="EMBL" id="FOTF01000012">
    <property type="protein sequence ID" value="SFL28355.1"/>
    <property type="molecule type" value="Genomic_DNA"/>
</dbReference>
<feature type="domain" description="Nucleotidyl transferase" evidence="10">
    <location>
        <begin position="12"/>
        <end position="267"/>
    </location>
</feature>
<evidence type="ECO:0000256" key="5">
    <source>
        <dbReference type="ARBA" id="ARBA00022695"/>
    </source>
</evidence>
<evidence type="ECO:0000256" key="8">
    <source>
        <dbReference type="ARBA" id="ARBA00032341"/>
    </source>
</evidence>
<dbReference type="RefSeq" id="WP_175499313.1">
    <property type="nucleotide sequence ID" value="NZ_FOTF01000012.1"/>
</dbReference>
<dbReference type="InterPro" id="IPR005771">
    <property type="entry name" value="GalU_uridylyltTrfase_bac/arc"/>
</dbReference>
<dbReference type="InterPro" id="IPR005835">
    <property type="entry name" value="NTP_transferase_dom"/>
</dbReference>
<proteinExistence type="inferred from homology"/>
<organism evidence="11 12">
    <name type="scientific">Loktanella salsilacus</name>
    <dbReference type="NCBI Taxonomy" id="195913"/>
    <lineage>
        <taxon>Bacteria</taxon>
        <taxon>Pseudomonadati</taxon>
        <taxon>Pseudomonadota</taxon>
        <taxon>Alphaproteobacteria</taxon>
        <taxon>Rhodobacterales</taxon>
        <taxon>Roseobacteraceae</taxon>
        <taxon>Loktanella</taxon>
    </lineage>
</organism>
<evidence type="ECO:0000256" key="7">
    <source>
        <dbReference type="ARBA" id="ARBA00031959"/>
    </source>
</evidence>
<evidence type="ECO:0000313" key="11">
    <source>
        <dbReference type="EMBL" id="SFL28355.1"/>
    </source>
</evidence>
<evidence type="ECO:0000313" key="12">
    <source>
        <dbReference type="Proteomes" id="UP000199550"/>
    </source>
</evidence>
<name>A0A1I4GEB0_9RHOB</name>
<dbReference type="Gene3D" id="3.90.550.10">
    <property type="entry name" value="Spore Coat Polysaccharide Biosynthesis Protein SpsA, Chain A"/>
    <property type="match status" value="1"/>
</dbReference>
<dbReference type="Proteomes" id="UP000199550">
    <property type="component" value="Unassembled WGS sequence"/>
</dbReference>
<evidence type="ECO:0000256" key="6">
    <source>
        <dbReference type="ARBA" id="ARBA00031455"/>
    </source>
</evidence>
<dbReference type="PANTHER" id="PTHR43197:SF1">
    <property type="entry name" value="UTP--GLUCOSE-1-PHOSPHATE URIDYLYLTRANSFERASE"/>
    <property type="match status" value="1"/>
</dbReference>
<dbReference type="GO" id="GO:0003983">
    <property type="term" value="F:UTP:glucose-1-phosphate uridylyltransferase activity"/>
    <property type="evidence" value="ECO:0007669"/>
    <property type="project" value="UniProtKB-EC"/>
</dbReference>
<reference evidence="11 12" key="1">
    <citation type="submission" date="2016-10" db="EMBL/GenBank/DDBJ databases">
        <authorList>
            <person name="de Groot N.N."/>
        </authorList>
    </citation>
    <scope>NUCLEOTIDE SEQUENCE [LARGE SCALE GENOMIC DNA]</scope>
    <source>
        <strain evidence="11 12">DSM 16199</strain>
    </source>
</reference>
<evidence type="ECO:0000256" key="1">
    <source>
        <dbReference type="ARBA" id="ARBA00006890"/>
    </source>
</evidence>